<keyword evidence="2 11" id="KW-0479">Metal-binding</keyword>
<evidence type="ECO:0000256" key="10">
    <source>
        <dbReference type="ARBA" id="ARBA00023242"/>
    </source>
</evidence>
<dbReference type="PANTHER" id="PTHR20208">
    <property type="entry name" value="STRUCTURE-SPECIFIC ENDONUCLEASE SUBUNIT SLX1"/>
    <property type="match status" value="1"/>
</dbReference>
<evidence type="ECO:0000256" key="5">
    <source>
        <dbReference type="ARBA" id="ARBA00022771"/>
    </source>
</evidence>
<evidence type="ECO:0000256" key="7">
    <source>
        <dbReference type="ARBA" id="ARBA00022833"/>
    </source>
</evidence>
<keyword evidence="8 11" id="KW-0233">DNA recombination</keyword>
<sequence>MMAEGAVVEDFYGVYLLFCTNPQYKGRTYIGYTVNPNRRLKQHNRGTKAGGAWKTSNKGPWEMAVLVHGFPNDIAALGFEWAWQHPERSRRLRSVGRKKAREQKYGFCLRVLGHMLQTRPWCRLPLTLRWIDQKYIKDFPPGLEPPVHIPIAYGPVKSVKVKKPVYHEHEDKDIEDICTLCRKVVENSDKMRCLSSSCTLVAHIKCLAHEMLKDDTRGMLVPLEGNCPSCGIHVLWGDLVRLKRGCYQQKDSDDEDAEDWVDSLTQDS</sequence>
<dbReference type="GO" id="GO:0000724">
    <property type="term" value="P:double-strand break repair via homologous recombination"/>
    <property type="evidence" value="ECO:0007669"/>
    <property type="project" value="TreeGrafter"/>
</dbReference>
<feature type="zinc finger region" description="SLX1-type" evidence="11">
    <location>
        <begin position="178"/>
        <end position="230"/>
    </location>
</feature>
<dbReference type="InterPro" id="IPR027520">
    <property type="entry name" value="Slx1"/>
</dbReference>
<dbReference type="InterPro" id="IPR048749">
    <property type="entry name" value="SLX1_C"/>
</dbReference>
<dbReference type="GO" id="GO:0017108">
    <property type="term" value="F:5'-flap endonuclease activity"/>
    <property type="evidence" value="ECO:0007669"/>
    <property type="project" value="InterPro"/>
</dbReference>
<feature type="domain" description="GIY-YIG" evidence="12">
    <location>
        <begin position="10"/>
        <end position="93"/>
    </location>
</feature>
<dbReference type="Proteomes" id="UP000770661">
    <property type="component" value="Unassembled WGS sequence"/>
</dbReference>
<protein>
    <recommendedName>
        <fullName evidence="11">Structure-specific endonuclease subunit SLX1 homolog</fullName>
        <ecNumber evidence="11">3.1.-.-</ecNumber>
    </recommendedName>
</protein>
<keyword evidence="9 11" id="KW-0234">DNA repair</keyword>
<dbReference type="HAMAP" id="MF_03100">
    <property type="entry name" value="Endonuc_su_Slx1"/>
    <property type="match status" value="1"/>
</dbReference>
<evidence type="ECO:0000256" key="2">
    <source>
        <dbReference type="ARBA" id="ARBA00022723"/>
    </source>
</evidence>
<evidence type="ECO:0000313" key="14">
    <source>
        <dbReference type="Proteomes" id="UP000770661"/>
    </source>
</evidence>
<evidence type="ECO:0000313" key="13">
    <source>
        <dbReference type="EMBL" id="KAG0723899.1"/>
    </source>
</evidence>
<dbReference type="InterPro" id="IPR013083">
    <property type="entry name" value="Znf_RING/FYVE/PHD"/>
</dbReference>
<keyword evidence="14" id="KW-1185">Reference proteome</keyword>
<dbReference type="OrthoDB" id="24645at2759"/>
<dbReference type="SUPFAM" id="SSF82771">
    <property type="entry name" value="GIY-YIG endonuclease"/>
    <property type="match status" value="1"/>
</dbReference>
<dbReference type="Pfam" id="PF21202">
    <property type="entry name" value="SLX1_C"/>
    <property type="match status" value="1"/>
</dbReference>
<evidence type="ECO:0000256" key="6">
    <source>
        <dbReference type="ARBA" id="ARBA00022801"/>
    </source>
</evidence>
<evidence type="ECO:0000259" key="12">
    <source>
        <dbReference type="PROSITE" id="PS50164"/>
    </source>
</evidence>
<comment type="subcellular location">
    <subcellularLocation>
        <location evidence="11">Nucleus</location>
    </subcellularLocation>
</comment>
<keyword evidence="4 11" id="KW-0227">DNA damage</keyword>
<dbReference type="GO" id="GO:0033557">
    <property type="term" value="C:Slx1-Slx4 complex"/>
    <property type="evidence" value="ECO:0007669"/>
    <property type="project" value="UniProtKB-UniRule"/>
</dbReference>
<comment type="cofactor">
    <cofactor evidence="11">
        <name>a divalent metal cation</name>
        <dbReference type="ChEBI" id="CHEBI:60240"/>
    </cofactor>
</comment>
<gene>
    <name evidence="13" type="ORF">GWK47_041735</name>
</gene>
<dbReference type="InterPro" id="IPR035901">
    <property type="entry name" value="GIY-YIG_endonuc_sf"/>
</dbReference>
<evidence type="ECO:0000256" key="1">
    <source>
        <dbReference type="ARBA" id="ARBA00022722"/>
    </source>
</evidence>
<dbReference type="CDD" id="cd10455">
    <property type="entry name" value="GIY-YIG_SLX1"/>
    <property type="match status" value="1"/>
</dbReference>
<keyword evidence="1 11" id="KW-0540">Nuclease</keyword>
<evidence type="ECO:0000256" key="8">
    <source>
        <dbReference type="ARBA" id="ARBA00023172"/>
    </source>
</evidence>
<keyword evidence="6 11" id="KW-0378">Hydrolase</keyword>
<dbReference type="Gene3D" id="3.40.1440.10">
    <property type="entry name" value="GIY-YIG endonuclease"/>
    <property type="match status" value="1"/>
</dbReference>
<keyword evidence="10 11" id="KW-0539">Nucleus</keyword>
<comment type="function">
    <text evidence="11">Catalytic subunit of a heterodimeric structure-specific endonuclease that resolves DNA secondary structures generated during DNA repair and recombination. Has endonuclease activity towards branched DNA substrates, introducing single-strand cuts in duplex DNA close to junctions with ss-DNA.</text>
</comment>
<comment type="similarity">
    <text evidence="11">Belongs to the SLX1 family.</text>
</comment>
<dbReference type="PROSITE" id="PS50164">
    <property type="entry name" value="GIY_YIG"/>
    <property type="match status" value="1"/>
</dbReference>
<dbReference type="PANTHER" id="PTHR20208:SF10">
    <property type="entry name" value="STRUCTURE-SPECIFIC ENDONUCLEASE SUBUNIT SLX1"/>
    <property type="match status" value="1"/>
</dbReference>
<dbReference type="GO" id="GO:0008270">
    <property type="term" value="F:zinc ion binding"/>
    <property type="evidence" value="ECO:0007669"/>
    <property type="project" value="UniProtKB-KW"/>
</dbReference>
<dbReference type="Gene3D" id="3.30.40.10">
    <property type="entry name" value="Zinc/RING finger domain, C3HC4 (zinc finger)"/>
    <property type="match status" value="1"/>
</dbReference>
<evidence type="ECO:0000256" key="4">
    <source>
        <dbReference type="ARBA" id="ARBA00022763"/>
    </source>
</evidence>
<dbReference type="InterPro" id="IPR000305">
    <property type="entry name" value="GIY-YIG_endonuc"/>
</dbReference>
<evidence type="ECO:0000256" key="3">
    <source>
        <dbReference type="ARBA" id="ARBA00022759"/>
    </source>
</evidence>
<accession>A0A8J4YGQ5</accession>
<comment type="subunit">
    <text evidence="11">Forms a heterodimer with a member of the SLX4 family.</text>
</comment>
<reference evidence="13" key="1">
    <citation type="submission" date="2020-07" db="EMBL/GenBank/DDBJ databases">
        <title>The High-quality genome of the commercially important snow crab, Chionoecetes opilio.</title>
        <authorList>
            <person name="Jeong J.-H."/>
            <person name="Ryu S."/>
        </authorList>
    </citation>
    <scope>NUCLEOTIDE SEQUENCE</scope>
    <source>
        <strain evidence="13">MADBK_172401_WGS</strain>
        <tissue evidence="13">Digestive gland</tissue>
    </source>
</reference>
<organism evidence="13 14">
    <name type="scientific">Chionoecetes opilio</name>
    <name type="common">Atlantic snow crab</name>
    <name type="synonym">Cancer opilio</name>
    <dbReference type="NCBI Taxonomy" id="41210"/>
    <lineage>
        <taxon>Eukaryota</taxon>
        <taxon>Metazoa</taxon>
        <taxon>Ecdysozoa</taxon>
        <taxon>Arthropoda</taxon>
        <taxon>Crustacea</taxon>
        <taxon>Multicrustacea</taxon>
        <taxon>Malacostraca</taxon>
        <taxon>Eumalacostraca</taxon>
        <taxon>Eucarida</taxon>
        <taxon>Decapoda</taxon>
        <taxon>Pleocyemata</taxon>
        <taxon>Brachyura</taxon>
        <taxon>Eubrachyura</taxon>
        <taxon>Majoidea</taxon>
        <taxon>Majidae</taxon>
        <taxon>Chionoecetes</taxon>
    </lineage>
</organism>
<comment type="caution">
    <text evidence="13">The sequence shown here is derived from an EMBL/GenBank/DDBJ whole genome shotgun (WGS) entry which is preliminary data.</text>
</comment>
<keyword evidence="3 11" id="KW-0255">Endonuclease</keyword>
<dbReference type="GO" id="GO:0008821">
    <property type="term" value="F:crossover junction DNA endonuclease activity"/>
    <property type="evidence" value="ECO:0007669"/>
    <property type="project" value="TreeGrafter"/>
</dbReference>
<dbReference type="Pfam" id="PF01541">
    <property type="entry name" value="GIY-YIG"/>
    <property type="match status" value="1"/>
</dbReference>
<dbReference type="InterPro" id="IPR050381">
    <property type="entry name" value="SLX1_endonuclease"/>
</dbReference>
<dbReference type="EC" id="3.1.-.-" evidence="11"/>
<name>A0A8J4YGQ5_CHIOP</name>
<keyword evidence="5 11" id="KW-0863">Zinc-finger</keyword>
<evidence type="ECO:0000256" key="9">
    <source>
        <dbReference type="ARBA" id="ARBA00023204"/>
    </source>
</evidence>
<keyword evidence="7 11" id="KW-0862">Zinc</keyword>
<proteinExistence type="inferred from homology"/>
<dbReference type="FunFam" id="3.40.1440.10:FF:000008">
    <property type="entry name" value="Structure-specific endonuclease subunit SLX1 homolog"/>
    <property type="match status" value="1"/>
</dbReference>
<dbReference type="EMBL" id="JACEEZ010007602">
    <property type="protein sequence ID" value="KAG0723899.1"/>
    <property type="molecule type" value="Genomic_DNA"/>
</dbReference>
<evidence type="ECO:0000256" key="11">
    <source>
        <dbReference type="HAMAP-Rule" id="MF_03100"/>
    </source>
</evidence>
<dbReference type="AlphaFoldDB" id="A0A8J4YGQ5"/>